<protein>
    <submittedName>
        <fullName evidence="1">Uncharacterized protein</fullName>
    </submittedName>
</protein>
<comment type="caution">
    <text evidence="1">The sequence shown here is derived from an EMBL/GenBank/DDBJ whole genome shotgun (WGS) entry which is preliminary data.</text>
</comment>
<evidence type="ECO:0000313" key="2">
    <source>
        <dbReference type="Proteomes" id="UP000783796"/>
    </source>
</evidence>
<accession>A0A948WWY8</accession>
<dbReference type="EMBL" id="JAHLFW010000064">
    <property type="protein sequence ID" value="MBU3838124.1"/>
    <property type="molecule type" value="Genomic_DNA"/>
</dbReference>
<reference evidence="1" key="2">
    <citation type="submission" date="2021-04" db="EMBL/GenBank/DDBJ databases">
        <authorList>
            <person name="Gilroy R."/>
        </authorList>
    </citation>
    <scope>NUCLEOTIDE SEQUENCE</scope>
    <source>
        <strain evidence="1">G4-2901</strain>
    </source>
</reference>
<sequence length="78" mass="8981">METSEKKERTVIHLQMGNIHEYFGSIANIYEYHTMEELGITYGSLRNYGLSQDKPYQNSKCVIRKGVLKQKAGGRGRK</sequence>
<name>A0A948WWY8_9BACT</name>
<proteinExistence type="predicted"/>
<reference evidence="1" key="1">
    <citation type="journal article" date="2021" name="PeerJ">
        <title>Extensive microbial diversity within the chicken gut microbiome revealed by metagenomics and culture.</title>
        <authorList>
            <person name="Gilroy R."/>
            <person name="Ravi A."/>
            <person name="Getino M."/>
            <person name="Pursley I."/>
            <person name="Horton D.L."/>
            <person name="Alikhan N.F."/>
            <person name="Baker D."/>
            <person name="Gharbi K."/>
            <person name="Hall N."/>
            <person name="Watson M."/>
            <person name="Adriaenssens E.M."/>
            <person name="Foster-Nyarko E."/>
            <person name="Jarju S."/>
            <person name="Secka A."/>
            <person name="Antonio M."/>
            <person name="Oren A."/>
            <person name="Chaudhuri R.R."/>
            <person name="La Ragione R."/>
            <person name="Hildebrand F."/>
            <person name="Pallen M.J."/>
        </authorList>
    </citation>
    <scope>NUCLEOTIDE SEQUENCE</scope>
    <source>
        <strain evidence="1">G4-2901</strain>
    </source>
</reference>
<evidence type="ECO:0000313" key="1">
    <source>
        <dbReference type="EMBL" id="MBU3838124.1"/>
    </source>
</evidence>
<gene>
    <name evidence="1" type="ORF">H9777_07390</name>
</gene>
<dbReference type="Proteomes" id="UP000783796">
    <property type="component" value="Unassembled WGS sequence"/>
</dbReference>
<dbReference type="AlphaFoldDB" id="A0A948WWY8"/>
<organism evidence="1 2">
    <name type="scientific">Candidatus Phocaeicola faecigallinarum</name>
    <dbReference type="NCBI Taxonomy" id="2838732"/>
    <lineage>
        <taxon>Bacteria</taxon>
        <taxon>Pseudomonadati</taxon>
        <taxon>Bacteroidota</taxon>
        <taxon>Bacteroidia</taxon>
        <taxon>Bacteroidales</taxon>
        <taxon>Bacteroidaceae</taxon>
        <taxon>Phocaeicola</taxon>
    </lineage>
</organism>